<dbReference type="EMBL" id="CM046106">
    <property type="protein sequence ID" value="KAI8436326.1"/>
    <property type="molecule type" value="Genomic_DNA"/>
</dbReference>
<reference evidence="1 2" key="1">
    <citation type="journal article" date="2022" name="Genome Biol. Evol.">
        <title>The Spruce Budworm Genome: Reconstructing the Evolutionary History of Antifreeze Proteins.</title>
        <authorList>
            <person name="Beliveau C."/>
            <person name="Gagne P."/>
            <person name="Picq S."/>
            <person name="Vernygora O."/>
            <person name="Keeling C.I."/>
            <person name="Pinkney K."/>
            <person name="Doucet D."/>
            <person name="Wen F."/>
            <person name="Johnston J.S."/>
            <person name="Maaroufi H."/>
            <person name="Boyle B."/>
            <person name="Laroche J."/>
            <person name="Dewar K."/>
            <person name="Juretic N."/>
            <person name="Blackburn G."/>
            <person name="Nisole A."/>
            <person name="Brunet B."/>
            <person name="Brandao M."/>
            <person name="Lumley L."/>
            <person name="Duan J."/>
            <person name="Quan G."/>
            <person name="Lucarotti C.J."/>
            <person name="Roe A.D."/>
            <person name="Sperling F.A.H."/>
            <person name="Levesque R.C."/>
            <person name="Cusson M."/>
        </authorList>
    </citation>
    <scope>NUCLEOTIDE SEQUENCE [LARGE SCALE GENOMIC DNA]</scope>
    <source>
        <strain evidence="1">Glfc:IPQL:Cfum</strain>
    </source>
</reference>
<evidence type="ECO:0000313" key="1">
    <source>
        <dbReference type="EMBL" id="KAI8436326.1"/>
    </source>
</evidence>
<evidence type="ECO:0000313" key="2">
    <source>
        <dbReference type="Proteomes" id="UP001064048"/>
    </source>
</evidence>
<sequence>MNGTFKLPSREAEYYVGLSVESGAAPLPPVFTSIHNNSSQKFLDDLVHYRKDEKYYASLAEEGRTKNLPPVITRIREESSSRFLHNLQNYRQDVYKIIDDQTYEIISNGKSEILC</sequence>
<protein>
    <submittedName>
        <fullName evidence="1">Uncharacterized protein</fullName>
    </submittedName>
</protein>
<keyword evidence="2" id="KW-1185">Reference proteome</keyword>
<gene>
    <name evidence="1" type="ORF">MSG28_004363</name>
</gene>
<organism evidence="1 2">
    <name type="scientific">Choristoneura fumiferana</name>
    <name type="common">Spruce budworm moth</name>
    <name type="synonym">Archips fumiferana</name>
    <dbReference type="NCBI Taxonomy" id="7141"/>
    <lineage>
        <taxon>Eukaryota</taxon>
        <taxon>Metazoa</taxon>
        <taxon>Ecdysozoa</taxon>
        <taxon>Arthropoda</taxon>
        <taxon>Hexapoda</taxon>
        <taxon>Insecta</taxon>
        <taxon>Pterygota</taxon>
        <taxon>Neoptera</taxon>
        <taxon>Endopterygota</taxon>
        <taxon>Lepidoptera</taxon>
        <taxon>Glossata</taxon>
        <taxon>Ditrysia</taxon>
        <taxon>Tortricoidea</taxon>
        <taxon>Tortricidae</taxon>
        <taxon>Tortricinae</taxon>
        <taxon>Choristoneura</taxon>
    </lineage>
</organism>
<accession>A0ACC0KJD4</accession>
<proteinExistence type="predicted"/>
<name>A0ACC0KJD4_CHOFU</name>
<comment type="caution">
    <text evidence="1">The sequence shown here is derived from an EMBL/GenBank/DDBJ whole genome shotgun (WGS) entry which is preliminary data.</text>
</comment>
<dbReference type="Proteomes" id="UP001064048">
    <property type="component" value="Chromosome 6"/>
</dbReference>